<dbReference type="InterPro" id="IPR033644">
    <property type="entry name" value="Ferrochelatase_C"/>
</dbReference>
<feature type="binding site" evidence="9">
    <location>
        <position position="208"/>
    </location>
    <ligand>
        <name>Fe(2+)</name>
        <dbReference type="ChEBI" id="CHEBI:29033"/>
    </ligand>
</feature>
<dbReference type="AlphaFoldDB" id="A0A2V1K1L4"/>
<dbReference type="Gene3D" id="3.40.50.1400">
    <property type="match status" value="2"/>
</dbReference>
<keyword evidence="5 9" id="KW-0350">Heme biosynthesis</keyword>
<comment type="pathway">
    <text evidence="9 10">Porphyrin-containing compound metabolism; protoheme biosynthesis; protoheme from protoporphyrin-IX: step 1/1.</text>
</comment>
<dbReference type="InterPro" id="IPR019772">
    <property type="entry name" value="Ferrochelatase_AS"/>
</dbReference>
<dbReference type="EMBL" id="QETA01000002">
    <property type="protein sequence ID" value="PWF24041.1"/>
    <property type="molecule type" value="Genomic_DNA"/>
</dbReference>
<dbReference type="InterPro" id="IPR001015">
    <property type="entry name" value="Ferrochelatase"/>
</dbReference>
<evidence type="ECO:0000256" key="3">
    <source>
        <dbReference type="ARBA" id="ARBA00022723"/>
    </source>
</evidence>
<comment type="caution">
    <text evidence="11">The sequence shown here is derived from an EMBL/GenBank/DDBJ whole genome shotgun (WGS) entry which is preliminary data.</text>
</comment>
<comment type="similarity">
    <text evidence="1 9 10">Belongs to the ferrochelatase family.</text>
</comment>
<evidence type="ECO:0000256" key="1">
    <source>
        <dbReference type="ARBA" id="ARBA00007718"/>
    </source>
</evidence>
<keyword evidence="6 9" id="KW-0456">Lyase</keyword>
<dbReference type="Pfam" id="PF00762">
    <property type="entry name" value="Ferrochelatase"/>
    <property type="match status" value="1"/>
</dbReference>
<keyword evidence="4 9" id="KW-0408">Iron</keyword>
<dbReference type="FunFam" id="3.40.50.1400:FF:000002">
    <property type="entry name" value="Ferrochelatase"/>
    <property type="match status" value="1"/>
</dbReference>
<accession>A0A2V1K1L4</accession>
<comment type="catalytic activity">
    <reaction evidence="9 10">
        <text>heme b + 2 H(+) = protoporphyrin IX + Fe(2+)</text>
        <dbReference type="Rhea" id="RHEA:22584"/>
        <dbReference type="ChEBI" id="CHEBI:15378"/>
        <dbReference type="ChEBI" id="CHEBI:29033"/>
        <dbReference type="ChEBI" id="CHEBI:57306"/>
        <dbReference type="ChEBI" id="CHEBI:60344"/>
        <dbReference type="EC" id="4.98.1.1"/>
    </reaction>
</comment>
<evidence type="ECO:0000256" key="9">
    <source>
        <dbReference type="HAMAP-Rule" id="MF_00323"/>
    </source>
</evidence>
<dbReference type="EC" id="4.98.1.1" evidence="9 10"/>
<dbReference type="PROSITE" id="PS00534">
    <property type="entry name" value="FERROCHELATASE"/>
    <property type="match status" value="1"/>
</dbReference>
<evidence type="ECO:0000256" key="5">
    <source>
        <dbReference type="ARBA" id="ARBA00023133"/>
    </source>
</evidence>
<dbReference type="InterPro" id="IPR033659">
    <property type="entry name" value="Ferrochelatase_N"/>
</dbReference>
<evidence type="ECO:0000256" key="4">
    <source>
        <dbReference type="ARBA" id="ARBA00023004"/>
    </source>
</evidence>
<keyword evidence="3 9" id="KW-0479">Metal-binding</keyword>
<evidence type="ECO:0000256" key="10">
    <source>
        <dbReference type="RuleBase" id="RU000607"/>
    </source>
</evidence>
<dbReference type="HAMAP" id="MF_00323">
    <property type="entry name" value="Ferrochelatase"/>
    <property type="match status" value="1"/>
</dbReference>
<protein>
    <recommendedName>
        <fullName evidence="9 10">Ferrochelatase</fullName>
        <ecNumber evidence="9 10">4.98.1.1</ecNumber>
    </recommendedName>
    <alternativeName>
        <fullName evidence="9">Heme synthase</fullName>
    </alternativeName>
    <alternativeName>
        <fullName evidence="9">Protoheme ferro-lyase</fullName>
    </alternativeName>
</protein>
<feature type="binding site" evidence="9">
    <location>
        <position position="289"/>
    </location>
    <ligand>
        <name>Fe(2+)</name>
        <dbReference type="ChEBI" id="CHEBI:29033"/>
    </ligand>
</feature>
<reference evidence="12" key="1">
    <citation type="submission" date="2018-05" db="EMBL/GenBank/DDBJ databases">
        <authorList>
            <person name="Li Y."/>
        </authorList>
    </citation>
    <scope>NUCLEOTIDE SEQUENCE [LARGE SCALE GENOMIC DNA]</scope>
    <source>
        <strain evidence="12">3d-2-2</strain>
    </source>
</reference>
<sequence length="338" mass="38490">MSDPFDIDPPLQPLRTGILLVNLGTPDALEVGAIRRYLREFLSDPRVVELPRALWLPILYLYVLTTRPAKVRHAYAAVWTEQGSPLRAYSLQQLAGLRAELARRGHDLTVELAMRYGNPSLRSGLDRLREQGCERILAVPLYPQYSASTTATVIDEIGRQLATFRDQPEMRFIKRFHVEDGYIDALANSVREFWQAHGEPEKLVMSFHGLPRAVVEKGDPYFRDCMQTANQLAARLGLPRERWLATFQSRFGRTPWIEPYTEPTLRDMARQGVRRVDVMCPGFVAECIETLEEIAMGVREAFIEEGGEDLRYIPALNARPDWIGGLADLVEKNIRGWA</sequence>
<evidence type="ECO:0000256" key="8">
    <source>
        <dbReference type="ARBA" id="ARBA00024536"/>
    </source>
</evidence>
<dbReference type="GO" id="GO:0004325">
    <property type="term" value="F:ferrochelatase activity"/>
    <property type="evidence" value="ECO:0007669"/>
    <property type="project" value="UniProtKB-UniRule"/>
</dbReference>
<dbReference type="PANTHER" id="PTHR11108">
    <property type="entry name" value="FERROCHELATASE"/>
    <property type="match status" value="1"/>
</dbReference>
<dbReference type="UniPathway" id="UPA00252">
    <property type="reaction ID" value="UER00325"/>
</dbReference>
<evidence type="ECO:0000256" key="7">
    <source>
        <dbReference type="ARBA" id="ARBA00023244"/>
    </source>
</evidence>
<dbReference type="CDD" id="cd03411">
    <property type="entry name" value="Ferrochelatase_N"/>
    <property type="match status" value="1"/>
</dbReference>
<evidence type="ECO:0000313" key="12">
    <source>
        <dbReference type="Proteomes" id="UP000245212"/>
    </source>
</evidence>
<dbReference type="GO" id="GO:0046872">
    <property type="term" value="F:metal ion binding"/>
    <property type="evidence" value="ECO:0007669"/>
    <property type="project" value="UniProtKB-KW"/>
</dbReference>
<evidence type="ECO:0000256" key="2">
    <source>
        <dbReference type="ARBA" id="ARBA00022490"/>
    </source>
</evidence>
<evidence type="ECO:0000256" key="6">
    <source>
        <dbReference type="ARBA" id="ARBA00023239"/>
    </source>
</evidence>
<evidence type="ECO:0000313" key="11">
    <source>
        <dbReference type="EMBL" id="PWF24041.1"/>
    </source>
</evidence>
<proteinExistence type="inferred from homology"/>
<dbReference type="GO" id="GO:0006783">
    <property type="term" value="P:heme biosynthetic process"/>
    <property type="evidence" value="ECO:0007669"/>
    <property type="project" value="UniProtKB-UniRule"/>
</dbReference>
<gene>
    <name evidence="9" type="primary">hemH</name>
    <name evidence="11" type="ORF">DD235_06885</name>
</gene>
<comment type="subcellular location">
    <subcellularLocation>
        <location evidence="9 10">Cytoplasm</location>
    </subcellularLocation>
</comment>
<dbReference type="SUPFAM" id="SSF53800">
    <property type="entry name" value="Chelatase"/>
    <property type="match status" value="1"/>
</dbReference>
<keyword evidence="2 9" id="KW-0963">Cytoplasm</keyword>
<dbReference type="CDD" id="cd00419">
    <property type="entry name" value="Ferrochelatase_C"/>
    <property type="match status" value="1"/>
</dbReference>
<dbReference type="Proteomes" id="UP000245212">
    <property type="component" value="Unassembled WGS sequence"/>
</dbReference>
<name>A0A2V1K1L4_9BURK</name>
<comment type="catalytic activity">
    <reaction evidence="8">
        <text>Fe-coproporphyrin III + 2 H(+) = coproporphyrin III + Fe(2+)</text>
        <dbReference type="Rhea" id="RHEA:49572"/>
        <dbReference type="ChEBI" id="CHEBI:15378"/>
        <dbReference type="ChEBI" id="CHEBI:29033"/>
        <dbReference type="ChEBI" id="CHEBI:68438"/>
        <dbReference type="ChEBI" id="CHEBI:131725"/>
        <dbReference type="EC" id="4.99.1.9"/>
    </reaction>
    <physiologicalReaction direction="right-to-left" evidence="8">
        <dbReference type="Rhea" id="RHEA:49574"/>
    </physiologicalReaction>
</comment>
<organism evidence="11 12">
    <name type="scientific">Corticimicrobacter populi</name>
    <dbReference type="NCBI Taxonomy" id="2175229"/>
    <lineage>
        <taxon>Bacteria</taxon>
        <taxon>Pseudomonadati</taxon>
        <taxon>Pseudomonadota</taxon>
        <taxon>Betaproteobacteria</taxon>
        <taxon>Burkholderiales</taxon>
        <taxon>Alcaligenaceae</taxon>
        <taxon>Corticimicrobacter</taxon>
    </lineage>
</organism>
<dbReference type="PANTHER" id="PTHR11108:SF1">
    <property type="entry name" value="FERROCHELATASE, MITOCHONDRIAL"/>
    <property type="match status" value="1"/>
</dbReference>
<comment type="function">
    <text evidence="9 10">Catalyzes the ferrous insertion into protoporphyrin IX.</text>
</comment>
<keyword evidence="7 9" id="KW-0627">Porphyrin biosynthesis</keyword>
<dbReference type="NCBIfam" id="TIGR00109">
    <property type="entry name" value="hemH"/>
    <property type="match status" value="1"/>
</dbReference>
<dbReference type="RefSeq" id="WP_109061319.1">
    <property type="nucleotide sequence ID" value="NZ_QETA01000002.1"/>
</dbReference>
<keyword evidence="12" id="KW-1185">Reference proteome</keyword>
<dbReference type="GO" id="GO:0005737">
    <property type="term" value="C:cytoplasm"/>
    <property type="evidence" value="ECO:0007669"/>
    <property type="project" value="UniProtKB-SubCell"/>
</dbReference>